<protein>
    <recommendedName>
        <fullName evidence="3">F-box domain-containing protein</fullName>
    </recommendedName>
</protein>
<feature type="non-terminal residue" evidence="1">
    <location>
        <position position="422"/>
    </location>
</feature>
<dbReference type="Proteomes" id="UP000324897">
    <property type="component" value="Chromosome 4"/>
</dbReference>
<proteinExistence type="predicted"/>
<name>A0A5J9VSZ2_9POAL</name>
<comment type="caution">
    <text evidence="1">The sequence shown here is derived from an EMBL/GenBank/DDBJ whole genome shotgun (WGS) entry which is preliminary data.</text>
</comment>
<feature type="non-terminal residue" evidence="1">
    <location>
        <position position="1"/>
    </location>
</feature>
<evidence type="ECO:0000313" key="2">
    <source>
        <dbReference type="Proteomes" id="UP000324897"/>
    </source>
</evidence>
<accession>A0A5J9VSZ2</accession>
<dbReference type="PANTHER" id="PTHR35828:SF13">
    <property type="entry name" value="OS01G0152100 PROTEIN"/>
    <property type="match status" value="1"/>
</dbReference>
<keyword evidence="2" id="KW-1185">Reference proteome</keyword>
<dbReference type="EMBL" id="RWGY01000007">
    <property type="protein sequence ID" value="TVU39562.1"/>
    <property type="molecule type" value="Genomic_DNA"/>
</dbReference>
<dbReference type="OrthoDB" id="582186at2759"/>
<organism evidence="1 2">
    <name type="scientific">Eragrostis curvula</name>
    <name type="common">weeping love grass</name>
    <dbReference type="NCBI Taxonomy" id="38414"/>
    <lineage>
        <taxon>Eukaryota</taxon>
        <taxon>Viridiplantae</taxon>
        <taxon>Streptophyta</taxon>
        <taxon>Embryophyta</taxon>
        <taxon>Tracheophyta</taxon>
        <taxon>Spermatophyta</taxon>
        <taxon>Magnoliopsida</taxon>
        <taxon>Liliopsida</taxon>
        <taxon>Poales</taxon>
        <taxon>Poaceae</taxon>
        <taxon>PACMAD clade</taxon>
        <taxon>Chloridoideae</taxon>
        <taxon>Eragrostideae</taxon>
        <taxon>Eragrostidinae</taxon>
        <taxon>Eragrostis</taxon>
    </lineage>
</organism>
<sequence>MAAPAAKRSAGGLAAIPDIFCRLRIKDLFRIAVTSRWWRRLFTDTDFLRGLLPAQGKGHGARLLGFFFQRTMFVRCEMMMKARTTQRASAFAPTFFPTPGSLLGPTEQPLAARCGLVLMGLVPKTFGLDAPSSKTGHLFGVCNPVTGERHVVTPMDCVTCRRQCVAGYAIVTAADINSDPNGDHRSRRHVFSQLLVITCPAPAECNNGDLHLHSYSVSTRRWSAPKSWCRAPRGKVVSSAAVHGGAAHWLYSNLITPMAAREEFYILTVELATTCVSFTKIPSVTVGQTPFLCISKEGRLSITSVFGMHVQVWTRQEGGPTSWLRAQLIPIPIAMPDAMVQRQDWYEFNGGVMLVLYRGGDVFILDLEKKVIEKIMAFPPRLLGTRFVTIVPYEMDLSEFFVSQLGGRLARGKSHIDAVKEY</sequence>
<reference evidence="1 2" key="1">
    <citation type="journal article" date="2019" name="Sci. Rep.">
        <title>A high-quality genome of Eragrostis curvula grass provides insights into Poaceae evolution and supports new strategies to enhance forage quality.</title>
        <authorList>
            <person name="Carballo J."/>
            <person name="Santos B.A.C.M."/>
            <person name="Zappacosta D."/>
            <person name="Garbus I."/>
            <person name="Selva J.P."/>
            <person name="Gallo C.A."/>
            <person name="Diaz A."/>
            <person name="Albertini E."/>
            <person name="Caccamo M."/>
            <person name="Echenique V."/>
        </authorList>
    </citation>
    <scope>NUCLEOTIDE SEQUENCE [LARGE SCALE GENOMIC DNA]</scope>
    <source>
        <strain evidence="2">cv. Victoria</strain>
        <tissue evidence="1">Leaf</tissue>
    </source>
</reference>
<dbReference type="PANTHER" id="PTHR35828">
    <property type="entry name" value="OS08G0203800 PROTEIN-RELATED"/>
    <property type="match status" value="1"/>
</dbReference>
<dbReference type="AlphaFoldDB" id="A0A5J9VSZ2"/>
<gene>
    <name evidence="1" type="ORF">EJB05_12987</name>
</gene>
<dbReference type="Gramene" id="TVU39562">
    <property type="protein sequence ID" value="TVU39562"/>
    <property type="gene ID" value="EJB05_12987"/>
</dbReference>
<evidence type="ECO:0008006" key="3">
    <source>
        <dbReference type="Google" id="ProtNLM"/>
    </source>
</evidence>
<evidence type="ECO:0000313" key="1">
    <source>
        <dbReference type="EMBL" id="TVU39562.1"/>
    </source>
</evidence>
<dbReference type="InterPro" id="IPR036047">
    <property type="entry name" value="F-box-like_dom_sf"/>
</dbReference>
<dbReference type="SUPFAM" id="SSF81383">
    <property type="entry name" value="F-box domain"/>
    <property type="match status" value="1"/>
</dbReference>